<gene>
    <name evidence="8" type="primary">ydeM</name>
    <name evidence="8" type="ORF">SAMEA104719789_01454</name>
</gene>
<evidence type="ECO:0000259" key="7">
    <source>
        <dbReference type="PROSITE" id="PS51918"/>
    </source>
</evidence>
<evidence type="ECO:0000256" key="2">
    <source>
        <dbReference type="ARBA" id="ARBA00022691"/>
    </source>
</evidence>
<dbReference type="InterPro" id="IPR013785">
    <property type="entry name" value="Aldolase_TIM"/>
</dbReference>
<dbReference type="GO" id="GO:0046872">
    <property type="term" value="F:metal ion binding"/>
    <property type="evidence" value="ECO:0007669"/>
    <property type="project" value="UniProtKB-KW"/>
</dbReference>
<dbReference type="InterPro" id="IPR058240">
    <property type="entry name" value="rSAM_sf"/>
</dbReference>
<proteinExistence type="inferred from homology"/>
<dbReference type="SUPFAM" id="SSF102114">
    <property type="entry name" value="Radical SAM enzymes"/>
    <property type="match status" value="1"/>
</dbReference>
<evidence type="ECO:0000256" key="1">
    <source>
        <dbReference type="ARBA" id="ARBA00001966"/>
    </source>
</evidence>
<evidence type="ECO:0000313" key="9">
    <source>
        <dbReference type="Proteomes" id="UP000262142"/>
    </source>
</evidence>
<dbReference type="SFLD" id="SFLDG01386">
    <property type="entry name" value="main_SPASM_domain-containing"/>
    <property type="match status" value="1"/>
</dbReference>
<evidence type="ECO:0000256" key="4">
    <source>
        <dbReference type="ARBA" id="ARBA00023004"/>
    </source>
</evidence>
<dbReference type="Pfam" id="PF04055">
    <property type="entry name" value="Radical_SAM"/>
    <property type="match status" value="1"/>
</dbReference>
<evidence type="ECO:0000256" key="6">
    <source>
        <dbReference type="ARBA" id="ARBA00023601"/>
    </source>
</evidence>
<dbReference type="Proteomes" id="UP000262142">
    <property type="component" value="Unassembled WGS sequence"/>
</dbReference>
<keyword evidence="4" id="KW-0408">Iron</keyword>
<dbReference type="PROSITE" id="PS51918">
    <property type="entry name" value="RADICAL_SAM"/>
    <property type="match status" value="1"/>
</dbReference>
<dbReference type="PANTHER" id="PTHR43273:SF3">
    <property type="entry name" value="ANAEROBIC SULFATASE-MATURATING ENZYME HOMOLOG ASLB-RELATED"/>
    <property type="match status" value="1"/>
</dbReference>
<accession>A0A383U3N8</accession>
<dbReference type="PANTHER" id="PTHR43273">
    <property type="entry name" value="ANAEROBIC SULFATASE-MATURATING ENZYME HOMOLOG ASLB-RELATED"/>
    <property type="match status" value="1"/>
</dbReference>
<dbReference type="CDD" id="cd01335">
    <property type="entry name" value="Radical_SAM"/>
    <property type="match status" value="1"/>
</dbReference>
<evidence type="ECO:0000256" key="5">
    <source>
        <dbReference type="ARBA" id="ARBA00023014"/>
    </source>
</evidence>
<keyword evidence="2" id="KW-0949">S-adenosyl-L-methionine</keyword>
<dbReference type="InterPro" id="IPR023885">
    <property type="entry name" value="4Fe4S-binding_SPASM_dom"/>
</dbReference>
<dbReference type="GO" id="GO:0016491">
    <property type="term" value="F:oxidoreductase activity"/>
    <property type="evidence" value="ECO:0007669"/>
    <property type="project" value="InterPro"/>
</dbReference>
<dbReference type="Pfam" id="PF13186">
    <property type="entry name" value="SPASM"/>
    <property type="match status" value="1"/>
</dbReference>
<keyword evidence="5" id="KW-0411">Iron-sulfur</keyword>
<evidence type="ECO:0000256" key="3">
    <source>
        <dbReference type="ARBA" id="ARBA00022723"/>
    </source>
</evidence>
<dbReference type="OrthoDB" id="9808591at2"/>
<name>A0A383U3N8_9FLAO</name>
<dbReference type="NCBIfam" id="TIGR03942">
    <property type="entry name" value="sulfatase_rSAM"/>
    <property type="match status" value="1"/>
</dbReference>
<dbReference type="RefSeq" id="WP_119059658.1">
    <property type="nucleotide sequence ID" value="NZ_UNSC01000007.1"/>
</dbReference>
<dbReference type="SFLD" id="SFLDF00285">
    <property type="entry name" value="anaerobic_Ser-type_sulfatase-m"/>
    <property type="match status" value="1"/>
</dbReference>
<protein>
    <submittedName>
        <fullName evidence="8">Anaerobic sulfatase-maturating enzyme homolog YdeM</fullName>
    </submittedName>
</protein>
<dbReference type="AlphaFoldDB" id="A0A383U3N8"/>
<comment type="cofactor">
    <cofactor evidence="1">
        <name>[4Fe-4S] cluster</name>
        <dbReference type="ChEBI" id="CHEBI:49883"/>
    </cofactor>
</comment>
<dbReference type="Gene3D" id="3.20.20.70">
    <property type="entry name" value="Aldolase class I"/>
    <property type="match status" value="1"/>
</dbReference>
<sequence>MYYKNPLSFILVKPSGPDCNLGCTYCFYLEKEAMFPGAKKHRMSDEVLEELIKQGLSQADDYVQFTWQGGEPTLMGLDFYKKVINLQQKYAKNQMIANALQTNGVLINDEWAQFLGRWNFLVGLSLDGPQHIHDKYRFTQGGKPSWEKVMAAQKKLSHWDVEMNAMCCVTNYSADFPDELYHFYKRLGMKWMQFIPIVETDKKDPSKAADFSVTPEKYGKFLKRIFDLWWNDFENGEPTTMVRNIDSVFYTYVDMPSPECTLLEQCGVYPTVEHNGDVFSCDFFVEDHWRLGNIMQGDQLIEMINSSTQMKFGKMKNILPEKCHTCEWYKNCYGGCTKDRIKDMRDEGNPRFCQSTIDFLEHSHSRLQFLAQRWKQRQLQSQQDTADIYNAGFDF</sequence>
<dbReference type="SFLD" id="SFLDG01067">
    <property type="entry name" value="SPASM/twitch_domain_containing"/>
    <property type="match status" value="1"/>
</dbReference>
<comment type="similarity">
    <text evidence="6">Belongs to the radical SAM superfamily. Anaerobic sulfatase-maturating enzyme family.</text>
</comment>
<dbReference type="SFLD" id="SFLDG01384">
    <property type="entry name" value="thioether_bond_formation_requi"/>
    <property type="match status" value="1"/>
</dbReference>
<dbReference type="EMBL" id="UNSC01000007">
    <property type="protein sequence ID" value="SZD73999.1"/>
    <property type="molecule type" value="Genomic_DNA"/>
</dbReference>
<dbReference type="SFLD" id="SFLDS00029">
    <property type="entry name" value="Radical_SAM"/>
    <property type="match status" value="1"/>
</dbReference>
<feature type="domain" description="Radical SAM core" evidence="7">
    <location>
        <begin position="2"/>
        <end position="232"/>
    </location>
</feature>
<dbReference type="SFLD" id="SFLDG01072">
    <property type="entry name" value="dehydrogenase_like"/>
    <property type="match status" value="1"/>
</dbReference>
<dbReference type="GO" id="GO:0051536">
    <property type="term" value="F:iron-sulfur cluster binding"/>
    <property type="evidence" value="ECO:0007669"/>
    <property type="project" value="UniProtKB-KW"/>
</dbReference>
<dbReference type="InterPro" id="IPR034491">
    <property type="entry name" value="Anaerob_Ser_sulfatase-maturase"/>
</dbReference>
<evidence type="ECO:0000313" key="8">
    <source>
        <dbReference type="EMBL" id="SZD73999.1"/>
    </source>
</evidence>
<dbReference type="InterPro" id="IPR023867">
    <property type="entry name" value="Sulphatase_maturase_rSAM"/>
</dbReference>
<dbReference type="InterPro" id="IPR007197">
    <property type="entry name" value="rSAM"/>
</dbReference>
<reference evidence="8 9" key="1">
    <citation type="submission" date="2018-09" db="EMBL/GenBank/DDBJ databases">
        <authorList>
            <consortium name="Pathogen Informatics"/>
        </authorList>
    </citation>
    <scope>NUCLEOTIDE SEQUENCE [LARGE SCALE GENOMIC DNA]</scope>
    <source>
        <strain evidence="8 9">OH-22767</strain>
    </source>
</reference>
<dbReference type="NCBIfam" id="TIGR04085">
    <property type="entry name" value="rSAM_more_4Fe4S"/>
    <property type="match status" value="1"/>
</dbReference>
<keyword evidence="9" id="KW-1185">Reference proteome</keyword>
<organism evidence="8 9">
    <name type="scientific">Candidatus Ornithobacterium hominis</name>
    <dbReference type="NCBI Taxonomy" id="2497989"/>
    <lineage>
        <taxon>Bacteria</taxon>
        <taxon>Pseudomonadati</taxon>
        <taxon>Bacteroidota</taxon>
        <taxon>Flavobacteriia</taxon>
        <taxon>Flavobacteriales</taxon>
        <taxon>Weeksellaceae</taxon>
        <taxon>Ornithobacterium</taxon>
    </lineage>
</organism>
<keyword evidence="3" id="KW-0479">Metal-binding</keyword>